<dbReference type="Pfam" id="PF01416">
    <property type="entry name" value="PseudoU_synth_1"/>
    <property type="match status" value="2"/>
</dbReference>
<dbReference type="EMBL" id="PFGP01000096">
    <property type="protein sequence ID" value="PIW66305.1"/>
    <property type="molecule type" value="Genomic_DNA"/>
</dbReference>
<evidence type="ECO:0000259" key="8">
    <source>
        <dbReference type="Pfam" id="PF01416"/>
    </source>
</evidence>
<keyword evidence="2 4" id="KW-0819">tRNA processing</keyword>
<dbReference type="InterPro" id="IPR020095">
    <property type="entry name" value="PsdUridine_synth_TruA_C"/>
</dbReference>
<dbReference type="Gene3D" id="3.30.70.660">
    <property type="entry name" value="Pseudouridine synthase I, catalytic domain, C-terminal subdomain"/>
    <property type="match status" value="1"/>
</dbReference>
<evidence type="ECO:0000313" key="10">
    <source>
        <dbReference type="Proteomes" id="UP000231267"/>
    </source>
</evidence>
<dbReference type="CDD" id="cd02570">
    <property type="entry name" value="PseudoU_synth_EcTruA"/>
    <property type="match status" value="1"/>
</dbReference>
<evidence type="ECO:0000313" key="9">
    <source>
        <dbReference type="EMBL" id="PIW66305.1"/>
    </source>
</evidence>
<feature type="active site" description="Nucleophile" evidence="4 5">
    <location>
        <position position="52"/>
    </location>
</feature>
<protein>
    <recommendedName>
        <fullName evidence="4">tRNA pseudouridine synthase A</fullName>
        <ecNumber evidence="4">5.4.99.12</ecNumber>
    </recommendedName>
    <alternativeName>
        <fullName evidence="4">tRNA pseudouridine(38-40) synthase</fullName>
    </alternativeName>
    <alternativeName>
        <fullName evidence="4">tRNA pseudouridylate synthase I</fullName>
    </alternativeName>
    <alternativeName>
        <fullName evidence="4">tRNA-uridine isomerase I</fullName>
    </alternativeName>
</protein>
<dbReference type="NCBIfam" id="TIGR00071">
    <property type="entry name" value="hisT_truA"/>
    <property type="match status" value="1"/>
</dbReference>
<dbReference type="SUPFAM" id="SSF55120">
    <property type="entry name" value="Pseudouridine synthase"/>
    <property type="match status" value="1"/>
</dbReference>
<gene>
    <name evidence="4" type="primary">truA</name>
    <name evidence="9" type="ORF">COW11_04150</name>
</gene>
<dbReference type="GO" id="GO:0031119">
    <property type="term" value="P:tRNA pseudouridine synthesis"/>
    <property type="evidence" value="ECO:0007669"/>
    <property type="project" value="UniProtKB-UniRule"/>
</dbReference>
<dbReference type="HAMAP" id="MF_00171">
    <property type="entry name" value="TruA"/>
    <property type="match status" value="1"/>
</dbReference>
<dbReference type="InterPro" id="IPR001406">
    <property type="entry name" value="PsdUridine_synth_TruA"/>
</dbReference>
<dbReference type="PIRSF" id="PIRSF001430">
    <property type="entry name" value="tRNA_psdUrid_synth"/>
    <property type="match status" value="1"/>
</dbReference>
<comment type="subunit">
    <text evidence="4">Homodimer.</text>
</comment>
<keyword evidence="3 4" id="KW-0413">Isomerase</keyword>
<evidence type="ECO:0000256" key="3">
    <source>
        <dbReference type="ARBA" id="ARBA00023235"/>
    </source>
</evidence>
<evidence type="ECO:0000256" key="1">
    <source>
        <dbReference type="ARBA" id="ARBA00009375"/>
    </source>
</evidence>
<feature type="domain" description="Pseudouridine synthase I TruA alpha/beta" evidence="8">
    <location>
        <begin position="8"/>
        <end position="103"/>
    </location>
</feature>
<evidence type="ECO:0000256" key="2">
    <source>
        <dbReference type="ARBA" id="ARBA00022694"/>
    </source>
</evidence>
<dbReference type="Proteomes" id="UP000231267">
    <property type="component" value="Unassembled WGS sequence"/>
</dbReference>
<name>A0A2J0LEL0_9BACT</name>
<feature type="domain" description="Pseudouridine synthase I TruA alpha/beta" evidence="8">
    <location>
        <begin position="144"/>
        <end position="249"/>
    </location>
</feature>
<dbReference type="EC" id="5.4.99.12" evidence="4"/>
<feature type="binding site" evidence="4 6">
    <location>
        <position position="110"/>
    </location>
    <ligand>
        <name>substrate</name>
    </ligand>
</feature>
<evidence type="ECO:0000256" key="5">
    <source>
        <dbReference type="PIRSR" id="PIRSR001430-1"/>
    </source>
</evidence>
<comment type="caution">
    <text evidence="4">Lacks conserved residue(s) required for the propagation of feature annotation.</text>
</comment>
<dbReference type="InterPro" id="IPR020097">
    <property type="entry name" value="PsdUridine_synth_TruA_a/b_dom"/>
</dbReference>
<comment type="catalytic activity">
    <reaction evidence="4 7">
        <text>uridine(38/39/40) in tRNA = pseudouridine(38/39/40) in tRNA</text>
        <dbReference type="Rhea" id="RHEA:22376"/>
        <dbReference type="Rhea" id="RHEA-COMP:10085"/>
        <dbReference type="Rhea" id="RHEA-COMP:10087"/>
        <dbReference type="ChEBI" id="CHEBI:65314"/>
        <dbReference type="ChEBI" id="CHEBI:65315"/>
        <dbReference type="EC" id="5.4.99.12"/>
    </reaction>
</comment>
<comment type="similarity">
    <text evidence="1 4 7">Belongs to the tRNA pseudouridine synthase TruA family.</text>
</comment>
<dbReference type="GO" id="GO:0160147">
    <property type="term" value="F:tRNA pseudouridine(38-40) synthase activity"/>
    <property type="evidence" value="ECO:0007669"/>
    <property type="project" value="UniProtKB-EC"/>
</dbReference>
<reference evidence="9 10" key="1">
    <citation type="submission" date="2017-09" db="EMBL/GenBank/DDBJ databases">
        <title>Depth-based differentiation of microbial function through sediment-hosted aquifers and enrichment of novel symbionts in the deep terrestrial subsurface.</title>
        <authorList>
            <person name="Probst A.J."/>
            <person name="Ladd B."/>
            <person name="Jarett J.K."/>
            <person name="Geller-Mcgrath D.E."/>
            <person name="Sieber C.M."/>
            <person name="Emerson J.B."/>
            <person name="Anantharaman K."/>
            <person name="Thomas B.C."/>
            <person name="Malmstrom R."/>
            <person name="Stieglmeier M."/>
            <person name="Klingl A."/>
            <person name="Woyke T."/>
            <person name="Ryan C.M."/>
            <person name="Banfield J.F."/>
        </authorList>
    </citation>
    <scope>NUCLEOTIDE SEQUENCE [LARGE SCALE GENOMIC DNA]</scope>
    <source>
        <strain evidence="9">CG12_big_fil_rev_8_21_14_0_65_43_15</strain>
    </source>
</reference>
<proteinExistence type="inferred from homology"/>
<comment type="caution">
    <text evidence="9">The sequence shown here is derived from an EMBL/GenBank/DDBJ whole genome shotgun (WGS) entry which is preliminary data.</text>
</comment>
<evidence type="ECO:0000256" key="6">
    <source>
        <dbReference type="PIRSR" id="PIRSR001430-2"/>
    </source>
</evidence>
<sequence>MRNIKLTIEYDGTAYSGWQVQKNKKTIQETTELTLKKLFKENIKIVGSGRTDAGVHAAAQAANFKIKHLIQPEKLQKALNSALPKDIIITGAELAGNDFHARFSAKSKVYRYTILNQPYPSAFLRNKALFCPYKLNIAAMRREAKALIGRHDFRSFCVTACAKKNTIRTVKRVEIKKKLLDGRYPVIECIIEADGFLYNMVRSITGTLLEAAKLRMPEGGIRKILMKKNRAFAGPTLPARGLCLMEVKY</sequence>
<dbReference type="InterPro" id="IPR020103">
    <property type="entry name" value="PsdUridine_synth_cat_dom_sf"/>
</dbReference>
<dbReference type="InterPro" id="IPR020094">
    <property type="entry name" value="TruA/RsuA/RluB/E/F_N"/>
</dbReference>
<evidence type="ECO:0000256" key="4">
    <source>
        <dbReference type="HAMAP-Rule" id="MF_00171"/>
    </source>
</evidence>
<dbReference type="PANTHER" id="PTHR11142">
    <property type="entry name" value="PSEUDOURIDYLATE SYNTHASE"/>
    <property type="match status" value="1"/>
</dbReference>
<accession>A0A2J0LEL0</accession>
<dbReference type="Gene3D" id="3.30.70.580">
    <property type="entry name" value="Pseudouridine synthase I, catalytic domain, N-terminal subdomain"/>
    <property type="match status" value="1"/>
</dbReference>
<dbReference type="PANTHER" id="PTHR11142:SF0">
    <property type="entry name" value="TRNA PSEUDOURIDINE SYNTHASE-LIKE 1"/>
    <property type="match status" value="1"/>
</dbReference>
<dbReference type="FunFam" id="3.30.70.580:FF:000001">
    <property type="entry name" value="tRNA pseudouridine synthase A"/>
    <property type="match status" value="1"/>
</dbReference>
<evidence type="ECO:0000256" key="7">
    <source>
        <dbReference type="RuleBase" id="RU003792"/>
    </source>
</evidence>
<dbReference type="GO" id="GO:0003723">
    <property type="term" value="F:RNA binding"/>
    <property type="evidence" value="ECO:0007669"/>
    <property type="project" value="InterPro"/>
</dbReference>
<organism evidence="9 10">
    <name type="scientific">Candidatus Taenaricola geysiri</name>
    <dbReference type="NCBI Taxonomy" id="1974752"/>
    <lineage>
        <taxon>Bacteria</taxon>
        <taxon>Pseudomonadati</taxon>
        <taxon>Candidatus Omnitrophota</taxon>
        <taxon>Candidatus Taenaricola</taxon>
    </lineage>
</organism>
<comment type="function">
    <text evidence="4">Formation of pseudouridine at positions 38, 39 and 40 in the anticodon stem and loop of transfer RNAs.</text>
</comment>
<dbReference type="AlphaFoldDB" id="A0A2J0LEL0"/>